<comment type="function">
    <text evidence="1">Part of the ABC transporter complex LptBFG involved in the translocation of lipopolysaccharide (LPS) from the inner membrane to the outer membrane.</text>
</comment>
<dbReference type="GO" id="GO:0043190">
    <property type="term" value="C:ATP-binding cassette (ABC) transporter complex"/>
    <property type="evidence" value="ECO:0007669"/>
    <property type="project" value="InterPro"/>
</dbReference>
<comment type="similarity">
    <text evidence="3">Belongs to the LptF/LptG family.</text>
</comment>
<evidence type="ECO:0000256" key="3">
    <source>
        <dbReference type="ARBA" id="ARBA00007725"/>
    </source>
</evidence>
<organism evidence="10 11">
    <name type="scientific">Celerinatantimonas diazotrophica</name>
    <dbReference type="NCBI Taxonomy" id="412034"/>
    <lineage>
        <taxon>Bacteria</taxon>
        <taxon>Pseudomonadati</taxon>
        <taxon>Pseudomonadota</taxon>
        <taxon>Gammaproteobacteria</taxon>
        <taxon>Celerinatantimonadaceae</taxon>
        <taxon>Celerinatantimonas</taxon>
    </lineage>
</organism>
<keyword evidence="7 9" id="KW-0472">Membrane</keyword>
<keyword evidence="5 9" id="KW-0812">Transmembrane</keyword>
<feature type="transmembrane region" description="Helical" evidence="9">
    <location>
        <begin position="306"/>
        <end position="329"/>
    </location>
</feature>
<evidence type="ECO:0000256" key="2">
    <source>
        <dbReference type="ARBA" id="ARBA00004651"/>
    </source>
</evidence>
<dbReference type="NCBIfam" id="TIGR04408">
    <property type="entry name" value="LptG_lptG"/>
    <property type="match status" value="1"/>
</dbReference>
<dbReference type="EMBL" id="SMGD01000016">
    <property type="protein sequence ID" value="TCK46973.1"/>
    <property type="molecule type" value="Genomic_DNA"/>
</dbReference>
<feature type="transmembrane region" description="Helical" evidence="9">
    <location>
        <begin position="335"/>
        <end position="353"/>
    </location>
</feature>
<accession>A0A4R1J8Q0</accession>
<evidence type="ECO:0000256" key="4">
    <source>
        <dbReference type="ARBA" id="ARBA00022475"/>
    </source>
</evidence>
<keyword evidence="4" id="KW-1003">Cell membrane</keyword>
<dbReference type="PANTHER" id="PTHR33529:SF2">
    <property type="entry name" value="LIPOPOLYSACCHARIDE EXPORT SYSTEM PERMEASE PROTEIN LPTG"/>
    <property type="match status" value="1"/>
</dbReference>
<sequence>MFRIIDWYVGRTILKTTLLVLVTLQGLSAIIKFVDQLGDVGKGNYQILDALWYVVLSIPKELELFFPMAALLGALIGLGNLATSSELVIMQSIGLSKANISAAVIKTAVPMMIIMMLLGEFVAPKADLMANTMRSAKKSGGAMIAVQNSVWAKDKNSFVNIGQVRNGKELRQVTVYYFDKNQTLYQILRAPEAQYQKNSGNWKMTDASMTLLSDRQIQRKQLGTYDWYSSLTPQKLGVVVVKPLNLPISGLYSYINYLHQNQQDAAPYELALWRKIMMPFTVVIMMLLALSYIFGPLRSVSMGARLIMGIMTGFGFYVLNQVLASVSLVYKMPPIIGAVGPSLMFFAVAVYMINRRIK</sequence>
<comment type="caution">
    <text evidence="10">The sequence shown here is derived from an EMBL/GenBank/DDBJ whole genome shotgun (WGS) entry which is preliminary data.</text>
</comment>
<dbReference type="AlphaFoldDB" id="A0A4R1J8Q0"/>
<evidence type="ECO:0000313" key="11">
    <source>
        <dbReference type="Proteomes" id="UP000295565"/>
    </source>
</evidence>
<evidence type="ECO:0000256" key="1">
    <source>
        <dbReference type="ARBA" id="ARBA00002265"/>
    </source>
</evidence>
<dbReference type="GO" id="GO:0015920">
    <property type="term" value="P:lipopolysaccharide transport"/>
    <property type="evidence" value="ECO:0007669"/>
    <property type="project" value="TreeGrafter"/>
</dbReference>
<dbReference type="PANTHER" id="PTHR33529">
    <property type="entry name" value="SLR0882 PROTEIN-RELATED"/>
    <property type="match status" value="1"/>
</dbReference>
<feature type="transmembrane region" description="Helical" evidence="9">
    <location>
        <begin position="64"/>
        <end position="82"/>
    </location>
</feature>
<keyword evidence="11" id="KW-1185">Reference proteome</keyword>
<comment type="subunit">
    <text evidence="8">Component of the lipopolysaccharide transport and assembly complex. The LptBFG transporter is composed of two ATP-binding proteins (LptB) and two transmembrane proteins (LptF and LptG).</text>
</comment>
<proteinExistence type="inferred from homology"/>
<evidence type="ECO:0000256" key="7">
    <source>
        <dbReference type="ARBA" id="ARBA00023136"/>
    </source>
</evidence>
<dbReference type="Pfam" id="PF03739">
    <property type="entry name" value="LptF_LptG"/>
    <property type="match status" value="1"/>
</dbReference>
<comment type="subcellular location">
    <subcellularLocation>
        <location evidence="2">Cell membrane</location>
        <topology evidence="2">Multi-pass membrane protein</topology>
    </subcellularLocation>
</comment>
<evidence type="ECO:0000256" key="5">
    <source>
        <dbReference type="ARBA" id="ARBA00022692"/>
    </source>
</evidence>
<keyword evidence="6 9" id="KW-1133">Transmembrane helix</keyword>
<dbReference type="InterPro" id="IPR030923">
    <property type="entry name" value="LptG"/>
</dbReference>
<evidence type="ECO:0000313" key="10">
    <source>
        <dbReference type="EMBL" id="TCK46973.1"/>
    </source>
</evidence>
<feature type="transmembrane region" description="Helical" evidence="9">
    <location>
        <begin position="276"/>
        <end position="294"/>
    </location>
</feature>
<dbReference type="RefSeq" id="WP_131913869.1">
    <property type="nucleotide sequence ID" value="NZ_OU594967.1"/>
</dbReference>
<dbReference type="GO" id="GO:0055085">
    <property type="term" value="P:transmembrane transport"/>
    <property type="evidence" value="ECO:0007669"/>
    <property type="project" value="InterPro"/>
</dbReference>
<dbReference type="OrthoDB" id="9776227at2"/>
<gene>
    <name evidence="10" type="ORF">EV690_3126</name>
</gene>
<protein>
    <submittedName>
        <fullName evidence="10">Lipopolysaccharide export system permease protein</fullName>
    </submittedName>
</protein>
<feature type="transmembrane region" description="Helical" evidence="9">
    <location>
        <begin position="12"/>
        <end position="34"/>
    </location>
</feature>
<feature type="transmembrane region" description="Helical" evidence="9">
    <location>
        <begin position="103"/>
        <end position="123"/>
    </location>
</feature>
<dbReference type="Proteomes" id="UP000295565">
    <property type="component" value="Unassembled WGS sequence"/>
</dbReference>
<dbReference type="InterPro" id="IPR005495">
    <property type="entry name" value="LptG/LptF_permease"/>
</dbReference>
<evidence type="ECO:0000256" key="8">
    <source>
        <dbReference type="ARBA" id="ARBA00026081"/>
    </source>
</evidence>
<name>A0A4R1J8Q0_9GAMM</name>
<reference evidence="10 11" key="1">
    <citation type="submission" date="2019-03" db="EMBL/GenBank/DDBJ databases">
        <title>Genomic Encyclopedia of Type Strains, Phase IV (KMG-IV): sequencing the most valuable type-strain genomes for metagenomic binning, comparative biology and taxonomic classification.</title>
        <authorList>
            <person name="Goeker M."/>
        </authorList>
    </citation>
    <scope>NUCLEOTIDE SEQUENCE [LARGE SCALE GENOMIC DNA]</scope>
    <source>
        <strain evidence="10 11">DSM 18577</strain>
    </source>
</reference>
<evidence type="ECO:0000256" key="6">
    <source>
        <dbReference type="ARBA" id="ARBA00022989"/>
    </source>
</evidence>
<evidence type="ECO:0000256" key="9">
    <source>
        <dbReference type="SAM" id="Phobius"/>
    </source>
</evidence>